<evidence type="ECO:0000313" key="7">
    <source>
        <dbReference type="EMBL" id="MBL7627883.1"/>
    </source>
</evidence>
<dbReference type="EMBL" id="JAEACQ010000164">
    <property type="protein sequence ID" value="MBL7627883.1"/>
    <property type="molecule type" value="Genomic_DNA"/>
</dbReference>
<dbReference type="InterPro" id="IPR050109">
    <property type="entry name" value="HTH-type_TetR-like_transc_reg"/>
</dbReference>
<dbReference type="AlphaFoldDB" id="A0A937UNA1"/>
<proteinExistence type="predicted"/>
<evidence type="ECO:0000256" key="4">
    <source>
        <dbReference type="PROSITE-ProRule" id="PRU00335"/>
    </source>
</evidence>
<dbReference type="PANTHER" id="PTHR30055">
    <property type="entry name" value="HTH-TYPE TRANSCRIPTIONAL REGULATOR RUTR"/>
    <property type="match status" value="1"/>
</dbReference>
<dbReference type="Proteomes" id="UP000604475">
    <property type="component" value="Unassembled WGS sequence"/>
</dbReference>
<feature type="region of interest" description="Disordered" evidence="5">
    <location>
        <begin position="200"/>
        <end position="228"/>
    </location>
</feature>
<keyword evidence="3" id="KW-0804">Transcription</keyword>
<dbReference type="PROSITE" id="PS50977">
    <property type="entry name" value="HTH_TETR_2"/>
    <property type="match status" value="1"/>
</dbReference>
<feature type="domain" description="HTH tetR-type" evidence="6">
    <location>
        <begin position="14"/>
        <end position="74"/>
    </location>
</feature>
<dbReference type="Gene3D" id="1.10.357.10">
    <property type="entry name" value="Tetracycline Repressor, domain 2"/>
    <property type="match status" value="1"/>
</dbReference>
<keyword evidence="1" id="KW-0805">Transcription regulation</keyword>
<dbReference type="PRINTS" id="PR00455">
    <property type="entry name" value="HTHTETR"/>
</dbReference>
<evidence type="ECO:0000256" key="5">
    <source>
        <dbReference type="SAM" id="MobiDB-lite"/>
    </source>
</evidence>
<sequence length="228" mass="24828">MDRPKRSLRERKKERTFDHVAHVALRLVTERGLAAVRVEDICDQAEISRSTFFRYFDSKESCFVAGVRQGHLTAILAAIEARPAEEGPFTALCNALLAIQEGWRRHRDVLILDARLRAEVPAVRAHSSATQLDWETAIAEAIAPRFAGSDVDLFQARVLAGSALCAARVGTEKWLAAGADYPSATDVAAAFAVLRRHLAGEPAEPGGDPKNSGGPSGRVVGKRNQYED</sequence>
<dbReference type="Gene3D" id="1.10.10.60">
    <property type="entry name" value="Homeodomain-like"/>
    <property type="match status" value="1"/>
</dbReference>
<dbReference type="InterPro" id="IPR041347">
    <property type="entry name" value="MftR_C"/>
</dbReference>
<dbReference type="InterPro" id="IPR009057">
    <property type="entry name" value="Homeodomain-like_sf"/>
</dbReference>
<dbReference type="SUPFAM" id="SSF46689">
    <property type="entry name" value="Homeodomain-like"/>
    <property type="match status" value="1"/>
</dbReference>
<evidence type="ECO:0000313" key="8">
    <source>
        <dbReference type="Proteomes" id="UP000604475"/>
    </source>
</evidence>
<dbReference type="Pfam" id="PF00440">
    <property type="entry name" value="TetR_N"/>
    <property type="match status" value="1"/>
</dbReference>
<evidence type="ECO:0000256" key="3">
    <source>
        <dbReference type="ARBA" id="ARBA00023163"/>
    </source>
</evidence>
<dbReference type="GO" id="GO:0000976">
    <property type="term" value="F:transcription cis-regulatory region binding"/>
    <property type="evidence" value="ECO:0007669"/>
    <property type="project" value="TreeGrafter"/>
</dbReference>
<dbReference type="PANTHER" id="PTHR30055:SF238">
    <property type="entry name" value="MYCOFACTOCIN BIOSYNTHESIS TRANSCRIPTIONAL REGULATOR MFTR-RELATED"/>
    <property type="match status" value="1"/>
</dbReference>
<gene>
    <name evidence="7" type="ORF">I7412_12000</name>
</gene>
<comment type="caution">
    <text evidence="7">The sequence shown here is derived from an EMBL/GenBank/DDBJ whole genome shotgun (WGS) entry which is preliminary data.</text>
</comment>
<evidence type="ECO:0000256" key="2">
    <source>
        <dbReference type="ARBA" id="ARBA00023125"/>
    </source>
</evidence>
<dbReference type="GO" id="GO:0003700">
    <property type="term" value="F:DNA-binding transcription factor activity"/>
    <property type="evidence" value="ECO:0007669"/>
    <property type="project" value="TreeGrafter"/>
</dbReference>
<keyword evidence="2 4" id="KW-0238">DNA-binding</keyword>
<protein>
    <submittedName>
        <fullName evidence="7">TetR family transcriptional regulator</fullName>
    </submittedName>
</protein>
<dbReference type="Pfam" id="PF17754">
    <property type="entry name" value="TetR_C_14"/>
    <property type="match status" value="1"/>
</dbReference>
<keyword evidence="8" id="KW-1185">Reference proteome</keyword>
<reference evidence="7" key="1">
    <citation type="submission" date="2020-12" db="EMBL/GenBank/DDBJ databases">
        <title>Genomic characterization of non-nitrogen-fixing Frankia strains.</title>
        <authorList>
            <person name="Carlos-Shanley C."/>
            <person name="Guerra T."/>
            <person name="Hahn D."/>
        </authorList>
    </citation>
    <scope>NUCLEOTIDE SEQUENCE</scope>
    <source>
        <strain evidence="7">CN6</strain>
    </source>
</reference>
<name>A0A937UNA1_9ACTN</name>
<accession>A0A937UNA1</accession>
<feature type="DNA-binding region" description="H-T-H motif" evidence="4">
    <location>
        <begin position="37"/>
        <end position="56"/>
    </location>
</feature>
<evidence type="ECO:0000256" key="1">
    <source>
        <dbReference type="ARBA" id="ARBA00023015"/>
    </source>
</evidence>
<organism evidence="7 8">
    <name type="scientific">Frankia nepalensis</name>
    <dbReference type="NCBI Taxonomy" id="1836974"/>
    <lineage>
        <taxon>Bacteria</taxon>
        <taxon>Bacillati</taxon>
        <taxon>Actinomycetota</taxon>
        <taxon>Actinomycetes</taxon>
        <taxon>Frankiales</taxon>
        <taxon>Frankiaceae</taxon>
        <taxon>Frankia</taxon>
    </lineage>
</organism>
<evidence type="ECO:0000259" key="6">
    <source>
        <dbReference type="PROSITE" id="PS50977"/>
    </source>
</evidence>
<dbReference type="InterPro" id="IPR001647">
    <property type="entry name" value="HTH_TetR"/>
</dbReference>